<keyword evidence="3" id="KW-1185">Reference proteome</keyword>
<comment type="caution">
    <text evidence="2">The sequence shown here is derived from an EMBL/GenBank/DDBJ whole genome shotgun (WGS) entry which is preliminary data.</text>
</comment>
<dbReference type="EMBL" id="CALNXK010000143">
    <property type="protein sequence ID" value="CAH3168153.1"/>
    <property type="molecule type" value="Genomic_DNA"/>
</dbReference>
<proteinExistence type="predicted"/>
<name>A0ABN8QQ17_9CNID</name>
<reference evidence="2 3" key="1">
    <citation type="submission" date="2022-05" db="EMBL/GenBank/DDBJ databases">
        <authorList>
            <consortium name="Genoscope - CEA"/>
            <person name="William W."/>
        </authorList>
    </citation>
    <scope>NUCLEOTIDE SEQUENCE [LARGE SCALE GENOMIC DNA]</scope>
</reference>
<dbReference type="Proteomes" id="UP001159405">
    <property type="component" value="Unassembled WGS sequence"/>
</dbReference>
<protein>
    <submittedName>
        <fullName evidence="2">Uncharacterized protein</fullName>
    </submittedName>
</protein>
<feature type="non-terminal residue" evidence="2">
    <location>
        <position position="1"/>
    </location>
</feature>
<accession>A0ABN8QQ17</accession>
<evidence type="ECO:0000256" key="1">
    <source>
        <dbReference type="SAM" id="MobiDB-lite"/>
    </source>
</evidence>
<gene>
    <name evidence="2" type="ORF">PLOB_00009053</name>
</gene>
<evidence type="ECO:0000313" key="3">
    <source>
        <dbReference type="Proteomes" id="UP001159405"/>
    </source>
</evidence>
<feature type="compositionally biased region" description="Basic residues" evidence="1">
    <location>
        <begin position="93"/>
        <end position="110"/>
    </location>
</feature>
<feature type="region of interest" description="Disordered" evidence="1">
    <location>
        <begin position="89"/>
        <end position="110"/>
    </location>
</feature>
<organism evidence="2 3">
    <name type="scientific">Porites lobata</name>
    <dbReference type="NCBI Taxonomy" id="104759"/>
    <lineage>
        <taxon>Eukaryota</taxon>
        <taxon>Metazoa</taxon>
        <taxon>Cnidaria</taxon>
        <taxon>Anthozoa</taxon>
        <taxon>Hexacorallia</taxon>
        <taxon>Scleractinia</taxon>
        <taxon>Fungiina</taxon>
        <taxon>Poritidae</taxon>
        <taxon>Porites</taxon>
    </lineage>
</organism>
<sequence>ETSITNDLILQHYDDEWEEWINLPDDFTASTKIKLKVISKPSSTVKYVEVKLQALEAIKGTLFHMLDNVNTVLLALRRRYDQNTYTKAEEVRRRRRMKEQKRKNKTKKRKVLSRQAKEVCKLFTGNEEIDITQKASIPVIDSNNLNREALHTKLRKRFHLEPLKQLIEQGYISDCVIIEIRQAIER</sequence>
<evidence type="ECO:0000313" key="2">
    <source>
        <dbReference type="EMBL" id="CAH3168153.1"/>
    </source>
</evidence>